<feature type="domain" description="PHD-type" evidence="13">
    <location>
        <begin position="266"/>
        <end position="400"/>
    </location>
</feature>
<evidence type="ECO:0000256" key="9">
    <source>
        <dbReference type="ARBA" id="ARBA00022833"/>
    </source>
</evidence>
<dbReference type="eggNOG" id="ENOG502QR6U">
    <property type="taxonomic scope" value="Eukaryota"/>
</dbReference>
<dbReference type="STRING" id="6412.T1ESZ0"/>
<feature type="active site" evidence="11">
    <location>
        <position position="486"/>
    </location>
</feature>
<comment type="similarity">
    <text evidence="11">Belongs to the class I-like SAM-binding methyltransferase superfamily. C5-methyltransferase family.</text>
</comment>
<sequence>MFTFAGCVIDIIEEIQSSLLGLRKVSINVQKSDQCHKDNLEKNFQSPEKKKFKSSQLAKKSLKKFKCTLKSSLLLCDQESSYDKIFEIGQIVWARLYFCSFWPAVIIDGAMCGQKQASHDNYWVFWFGDHKVSEVTLNNVVDFRTTFDQNYNNKNFKKNYEKGVSEACKLYYSRIGKNADSDKIALNWISLYDTNDEHADNMLKETDLSIPDWIIKILDEYSKQNERIRIANDSDEEDDDVNSNHSNHDCRVKLNKDIDSNTANQETWFNWKSEKGACLSCRANIGAYNHPFLLGKLCITCKNRLIDNIFVFDTDGFNMFCVICGQAGEVFLCDKLGCNKVFCCRCMTDILGKSQVHAIKSGEMWTCFICDPTSHHLIGCNGVVENWKEELNYMFQPNPSILPRTRRRMKVLSLFDGISTGKVVLDQLDVDLEIYYASEIDEDSLLVSKGRHGGGVVHWLGDVTNINSEMLEKIHPIDLLIGGSPCNEFSVANPGRKGLSEDGTGVLFFEFYRILKELQALMTPDRPLFWLFENVSSMQKHCKATMTRFFMCHPATLDAKYFSAQNRSRLFWGNIPNMYCPPQYNKNLAPDLLNESLFPGRRSQVVKLRTVTTKQNSLLQGCRNEMPVSMLDNNEESLLWIPELERVFGFPDHYTDIGDLPRTRRQKLIGQAWSVHKLELVVNLIYIRFCLIQLNKKSECLRKDNHQKQFRMFKKSKNLGEKRKA</sequence>
<dbReference type="EnsemblMetazoa" id="HelroT162653">
    <property type="protein sequence ID" value="HelroP162653"/>
    <property type="gene ID" value="HelroG162653"/>
</dbReference>
<dbReference type="InterPro" id="IPR040552">
    <property type="entry name" value="DNMT3_ADD_GATA1-like"/>
</dbReference>
<dbReference type="Gene3D" id="3.40.50.150">
    <property type="entry name" value="Vaccinia Virus protein VP39"/>
    <property type="match status" value="1"/>
</dbReference>
<dbReference type="HOGENOM" id="CLU_006958_9_1_1"/>
<dbReference type="Proteomes" id="UP000015101">
    <property type="component" value="Unassembled WGS sequence"/>
</dbReference>
<evidence type="ECO:0000259" key="12">
    <source>
        <dbReference type="PROSITE" id="PS50812"/>
    </source>
</evidence>
<evidence type="ECO:0000256" key="5">
    <source>
        <dbReference type="ARBA" id="ARBA00022679"/>
    </source>
</evidence>
<dbReference type="EMBL" id="AMQM01001133">
    <property type="status" value="NOT_ANNOTATED_CDS"/>
    <property type="molecule type" value="Genomic_DNA"/>
</dbReference>
<dbReference type="InterPro" id="IPR018117">
    <property type="entry name" value="C5_DNA_meth_AS"/>
</dbReference>
<dbReference type="Pfam" id="PF00855">
    <property type="entry name" value="PWWP"/>
    <property type="match status" value="1"/>
</dbReference>
<evidence type="ECO:0000256" key="4">
    <source>
        <dbReference type="ARBA" id="ARBA00022603"/>
    </source>
</evidence>
<dbReference type="AlphaFoldDB" id="T1ESZ0"/>
<dbReference type="GO" id="GO:0003886">
    <property type="term" value="F:DNA (cytosine-5-)-methyltransferase activity"/>
    <property type="evidence" value="ECO:0007669"/>
    <property type="project" value="UniProtKB-EC"/>
</dbReference>
<keyword evidence="3" id="KW-0678">Repressor</keyword>
<dbReference type="PANTHER" id="PTHR23068">
    <property type="entry name" value="DNA CYTOSINE-5- -METHYLTRANSFERASE 3-RELATED"/>
    <property type="match status" value="1"/>
</dbReference>
<protein>
    <recommendedName>
        <fullName evidence="2">DNA (cytosine-5-)-methyltransferase</fullName>
        <ecNumber evidence="2">2.1.1.37</ecNumber>
    </recommendedName>
</protein>
<reference evidence="14 16" key="2">
    <citation type="journal article" date="2013" name="Nature">
        <title>Insights into bilaterian evolution from three spiralian genomes.</title>
        <authorList>
            <person name="Simakov O."/>
            <person name="Marletaz F."/>
            <person name="Cho S.J."/>
            <person name="Edsinger-Gonzales E."/>
            <person name="Havlak P."/>
            <person name="Hellsten U."/>
            <person name="Kuo D.H."/>
            <person name="Larsson T."/>
            <person name="Lv J."/>
            <person name="Arendt D."/>
            <person name="Savage R."/>
            <person name="Osoegawa K."/>
            <person name="de Jong P."/>
            <person name="Grimwood J."/>
            <person name="Chapman J.A."/>
            <person name="Shapiro H."/>
            <person name="Aerts A."/>
            <person name="Otillar R.P."/>
            <person name="Terry A.Y."/>
            <person name="Boore J.L."/>
            <person name="Grigoriev I.V."/>
            <person name="Lindberg D.R."/>
            <person name="Seaver E.C."/>
            <person name="Weisblat D.A."/>
            <person name="Putnam N.H."/>
            <person name="Rokhsar D.S."/>
        </authorList>
    </citation>
    <scope>NUCLEOTIDE SEQUENCE</scope>
</reference>
<dbReference type="CTD" id="20199690"/>
<dbReference type="InterPro" id="IPR000313">
    <property type="entry name" value="PWWP_dom"/>
</dbReference>
<dbReference type="GO" id="GO:0005634">
    <property type="term" value="C:nucleus"/>
    <property type="evidence" value="ECO:0000318"/>
    <property type="project" value="GO_Central"/>
</dbReference>
<reference evidence="16" key="1">
    <citation type="submission" date="2012-12" db="EMBL/GenBank/DDBJ databases">
        <authorList>
            <person name="Hellsten U."/>
            <person name="Grimwood J."/>
            <person name="Chapman J.A."/>
            <person name="Shapiro H."/>
            <person name="Aerts A."/>
            <person name="Otillar R.P."/>
            <person name="Terry A.Y."/>
            <person name="Boore J.L."/>
            <person name="Simakov O."/>
            <person name="Marletaz F."/>
            <person name="Cho S.-J."/>
            <person name="Edsinger-Gonzales E."/>
            <person name="Havlak P."/>
            <person name="Kuo D.-H."/>
            <person name="Larsson T."/>
            <person name="Lv J."/>
            <person name="Arendt D."/>
            <person name="Savage R."/>
            <person name="Osoegawa K."/>
            <person name="de Jong P."/>
            <person name="Lindberg D.R."/>
            <person name="Seaver E.C."/>
            <person name="Weisblat D.A."/>
            <person name="Putnam N.H."/>
            <person name="Grigoriev I.V."/>
            <person name="Rokhsar D.S."/>
        </authorList>
    </citation>
    <scope>NUCLEOTIDE SEQUENCE</scope>
</reference>
<dbReference type="Pfam" id="PF21255">
    <property type="entry name" value="DNMT3_ADD_GATA1-like"/>
    <property type="match status" value="1"/>
</dbReference>
<dbReference type="EC" id="2.1.1.37" evidence="2"/>
<keyword evidence="9" id="KW-0862">Zinc</keyword>
<evidence type="ECO:0000256" key="1">
    <source>
        <dbReference type="ARBA" id="ARBA00004123"/>
    </source>
</evidence>
<proteinExistence type="inferred from homology"/>
<evidence type="ECO:0000313" key="14">
    <source>
        <dbReference type="EMBL" id="ESN99160.1"/>
    </source>
</evidence>
<dbReference type="Pfam" id="PF17980">
    <property type="entry name" value="ADD_DNMT3"/>
    <property type="match status" value="1"/>
</dbReference>
<accession>T1ESZ0</accession>
<dbReference type="CDD" id="cd11725">
    <property type="entry name" value="ADDz_Dnmt3"/>
    <property type="match status" value="1"/>
</dbReference>
<evidence type="ECO:0000256" key="10">
    <source>
        <dbReference type="ARBA" id="ARBA00023242"/>
    </source>
</evidence>
<evidence type="ECO:0000256" key="11">
    <source>
        <dbReference type="PROSITE-ProRule" id="PRU01016"/>
    </source>
</evidence>
<dbReference type="InterPro" id="IPR050390">
    <property type="entry name" value="C5-Methyltransferase"/>
</dbReference>
<dbReference type="GO" id="GO:0008270">
    <property type="term" value="F:zinc ion binding"/>
    <property type="evidence" value="ECO:0007669"/>
    <property type="project" value="UniProtKB-KW"/>
</dbReference>
<dbReference type="Gene3D" id="2.30.30.140">
    <property type="match status" value="1"/>
</dbReference>
<dbReference type="InterPro" id="IPR025766">
    <property type="entry name" value="ADD"/>
</dbReference>
<keyword evidence="4 11" id="KW-0489">Methyltransferase</keyword>
<dbReference type="PROSITE" id="PS51533">
    <property type="entry name" value="ADD"/>
    <property type="match status" value="1"/>
</dbReference>
<dbReference type="InterPro" id="IPR029063">
    <property type="entry name" value="SAM-dependent_MTases_sf"/>
</dbReference>
<dbReference type="SUPFAM" id="SSF57903">
    <property type="entry name" value="FYVE/PHD zinc finger"/>
    <property type="match status" value="1"/>
</dbReference>
<dbReference type="EMBL" id="KB097143">
    <property type="protein sequence ID" value="ESN99160.1"/>
    <property type="molecule type" value="Genomic_DNA"/>
</dbReference>
<comment type="subcellular location">
    <subcellularLocation>
        <location evidence="1">Nucleus</location>
    </subcellularLocation>
</comment>
<keyword evidence="7" id="KW-0479">Metal-binding</keyword>
<keyword evidence="6 11" id="KW-0949">S-adenosyl-L-methionine</keyword>
<dbReference type="PROSITE" id="PS51679">
    <property type="entry name" value="SAM_MT_C5"/>
    <property type="match status" value="1"/>
</dbReference>
<dbReference type="SMART" id="SM00293">
    <property type="entry name" value="PWWP"/>
    <property type="match status" value="1"/>
</dbReference>
<dbReference type="PROSITE" id="PS00094">
    <property type="entry name" value="C5_MTASE_1"/>
    <property type="match status" value="1"/>
</dbReference>
<evidence type="ECO:0000256" key="3">
    <source>
        <dbReference type="ARBA" id="ARBA00022491"/>
    </source>
</evidence>
<keyword evidence="5 11" id="KW-0808">Transferase</keyword>
<dbReference type="GO" id="GO:0010468">
    <property type="term" value="P:regulation of gene expression"/>
    <property type="evidence" value="ECO:0007669"/>
    <property type="project" value="UniProtKB-ARBA"/>
</dbReference>
<dbReference type="PROSITE" id="PS50812">
    <property type="entry name" value="PWWP"/>
    <property type="match status" value="1"/>
</dbReference>
<evidence type="ECO:0000313" key="16">
    <source>
        <dbReference type="Proteomes" id="UP000015101"/>
    </source>
</evidence>
<organism evidence="15 16">
    <name type="scientific">Helobdella robusta</name>
    <name type="common">Californian leech</name>
    <dbReference type="NCBI Taxonomy" id="6412"/>
    <lineage>
        <taxon>Eukaryota</taxon>
        <taxon>Metazoa</taxon>
        <taxon>Spiralia</taxon>
        <taxon>Lophotrochozoa</taxon>
        <taxon>Annelida</taxon>
        <taxon>Clitellata</taxon>
        <taxon>Hirudinea</taxon>
        <taxon>Rhynchobdellida</taxon>
        <taxon>Glossiphoniidae</taxon>
        <taxon>Helobdella</taxon>
    </lineage>
</organism>
<dbReference type="RefSeq" id="XP_009023046.1">
    <property type="nucleotide sequence ID" value="XM_009024798.1"/>
</dbReference>
<dbReference type="OrthoDB" id="641149at2759"/>
<dbReference type="Pfam" id="PF00145">
    <property type="entry name" value="DNA_methylase"/>
    <property type="match status" value="1"/>
</dbReference>
<feature type="domain" description="PWWP" evidence="12">
    <location>
        <begin position="88"/>
        <end position="146"/>
    </location>
</feature>
<evidence type="ECO:0000256" key="6">
    <source>
        <dbReference type="ARBA" id="ARBA00022691"/>
    </source>
</evidence>
<dbReference type="SUPFAM" id="SSF53335">
    <property type="entry name" value="S-adenosyl-L-methionine-dependent methyltransferases"/>
    <property type="match status" value="1"/>
</dbReference>
<dbReference type="CDD" id="cd05835">
    <property type="entry name" value="PWWP_DNMT3"/>
    <property type="match status" value="1"/>
</dbReference>
<evidence type="ECO:0000256" key="8">
    <source>
        <dbReference type="ARBA" id="ARBA00022771"/>
    </source>
</evidence>
<gene>
    <name evidence="15" type="primary">20199690</name>
    <name evidence="14" type="ORF">HELRODRAFT_162653</name>
</gene>
<keyword evidence="8" id="KW-0863">Zinc-finger</keyword>
<dbReference type="InterPro" id="IPR049554">
    <property type="entry name" value="DNMT3_ADD_PHD"/>
</dbReference>
<evidence type="ECO:0000259" key="13">
    <source>
        <dbReference type="PROSITE" id="PS51533"/>
    </source>
</evidence>
<dbReference type="InterPro" id="IPR011011">
    <property type="entry name" value="Znf_FYVE_PHD"/>
</dbReference>
<dbReference type="GeneID" id="20199690"/>
<keyword evidence="16" id="KW-1185">Reference proteome</keyword>
<dbReference type="KEGG" id="hro:HELRODRAFT_162653"/>
<keyword evidence="10" id="KW-0539">Nucleus</keyword>
<dbReference type="SUPFAM" id="SSF63748">
    <property type="entry name" value="Tudor/PWWP/MBT"/>
    <property type="match status" value="1"/>
</dbReference>
<name>T1ESZ0_HELRO</name>
<evidence type="ECO:0000313" key="15">
    <source>
        <dbReference type="EnsemblMetazoa" id="HelroP162653"/>
    </source>
</evidence>
<evidence type="ECO:0000256" key="2">
    <source>
        <dbReference type="ARBA" id="ARBA00011975"/>
    </source>
</evidence>
<dbReference type="OMA" id="CLMFQAG"/>
<reference evidence="15" key="3">
    <citation type="submission" date="2015-06" db="UniProtKB">
        <authorList>
            <consortium name="EnsemblMetazoa"/>
        </authorList>
    </citation>
    <scope>IDENTIFICATION</scope>
</reference>
<dbReference type="GO" id="GO:0032259">
    <property type="term" value="P:methylation"/>
    <property type="evidence" value="ECO:0007669"/>
    <property type="project" value="UniProtKB-KW"/>
</dbReference>
<dbReference type="PANTHER" id="PTHR23068:SF25">
    <property type="entry name" value="DNA (CYTOSINE-5)-METHYLTRANSFERASE DRM2"/>
    <property type="match status" value="1"/>
</dbReference>
<dbReference type="InParanoid" id="T1ESZ0"/>
<dbReference type="InterPro" id="IPR001525">
    <property type="entry name" value="C5_MeTfrase"/>
</dbReference>
<evidence type="ECO:0000256" key="7">
    <source>
        <dbReference type="ARBA" id="ARBA00022723"/>
    </source>
</evidence>